<dbReference type="Proteomes" id="UP000199167">
    <property type="component" value="Unassembled WGS sequence"/>
</dbReference>
<dbReference type="InterPro" id="IPR045851">
    <property type="entry name" value="AMP-bd_C_sf"/>
</dbReference>
<sequence>MDSRLQMDRSKHFNMADYVLRAGRATPDKLALEVVGVEPNSLTFAELERSIRGVATGLLDQGIVPGDRVLLRLSNTPLFPICYLAAISVGLVPVPTSPQLVQAEVEKIASVIAPALTVASRNLPVSDGPVLLASDIEAMQARPAAKFDFGDPERPAYIVFTSGTGGIPRAVVHAHRAVLARQMMFDGWYGLRPDDRLLHAGAFNWTYTMGTGLIDPWTIGATSLIPACDTGSDMLPRLLAQHSATIFAAAPGVYRKMLKSDFPATPCLRHGLSAGEKLPDITREDWLARTGTAIYEAYGMSECSTFISGSPARPAPVGTLGYPQPGRKVKLDGDGTIAIHRTDPGLMLGYLDGSAATAARFNDEWFLTGDIGAMTPDGAVRYEGRSDDLMNAGGLRVSPVEVENALHLCSPAQEWACAAVQVKPDVSVIAAFYSGADMIDEEALRGDLSAQLAAYKIPRVFVPVQSLPRGANNKLLRRQLRTAWEATHGKT</sequence>
<protein>
    <submittedName>
        <fullName evidence="2">Acyl-CoA synthetase (AMP-forming)/AMP-acid ligase II</fullName>
    </submittedName>
</protein>
<dbReference type="InterPro" id="IPR050237">
    <property type="entry name" value="ATP-dep_AMP-bd_enzyme"/>
</dbReference>
<organism evidence="2 3">
    <name type="scientific">Cognatiyoonia koreensis</name>
    <dbReference type="NCBI Taxonomy" id="364200"/>
    <lineage>
        <taxon>Bacteria</taxon>
        <taxon>Pseudomonadati</taxon>
        <taxon>Pseudomonadota</taxon>
        <taxon>Alphaproteobacteria</taxon>
        <taxon>Rhodobacterales</taxon>
        <taxon>Paracoccaceae</taxon>
        <taxon>Cognatiyoonia</taxon>
    </lineage>
</organism>
<proteinExistence type="predicted"/>
<dbReference type="SUPFAM" id="SSF56801">
    <property type="entry name" value="Acetyl-CoA synthetase-like"/>
    <property type="match status" value="1"/>
</dbReference>
<evidence type="ECO:0000259" key="1">
    <source>
        <dbReference type="Pfam" id="PF00501"/>
    </source>
</evidence>
<evidence type="ECO:0000313" key="2">
    <source>
        <dbReference type="EMBL" id="SEW10153.1"/>
    </source>
</evidence>
<keyword evidence="2" id="KW-0436">Ligase</keyword>
<dbReference type="Gene3D" id="3.40.50.12780">
    <property type="entry name" value="N-terminal domain of ligase-like"/>
    <property type="match status" value="1"/>
</dbReference>
<dbReference type="InterPro" id="IPR042099">
    <property type="entry name" value="ANL_N_sf"/>
</dbReference>
<gene>
    <name evidence="2" type="ORF">SAMN04488515_1049</name>
</gene>
<dbReference type="Pfam" id="PF00501">
    <property type="entry name" value="AMP-binding"/>
    <property type="match status" value="1"/>
</dbReference>
<feature type="domain" description="AMP-dependent synthetase/ligase" evidence="1">
    <location>
        <begin position="22"/>
        <end position="334"/>
    </location>
</feature>
<accession>A0A1I0P7H9</accession>
<dbReference type="PANTHER" id="PTHR43767">
    <property type="entry name" value="LONG-CHAIN-FATTY-ACID--COA LIGASE"/>
    <property type="match status" value="1"/>
</dbReference>
<dbReference type="GO" id="GO:0016874">
    <property type="term" value="F:ligase activity"/>
    <property type="evidence" value="ECO:0007669"/>
    <property type="project" value="UniProtKB-KW"/>
</dbReference>
<dbReference type="Gene3D" id="3.30.300.30">
    <property type="match status" value="1"/>
</dbReference>
<dbReference type="STRING" id="364200.SAMN04488515_1049"/>
<dbReference type="PANTHER" id="PTHR43767:SF10">
    <property type="entry name" value="SURFACTIN SYNTHASE SUBUNIT 1"/>
    <property type="match status" value="1"/>
</dbReference>
<name>A0A1I0P7H9_9RHOB</name>
<dbReference type="EMBL" id="FOIZ01000001">
    <property type="protein sequence ID" value="SEW10153.1"/>
    <property type="molecule type" value="Genomic_DNA"/>
</dbReference>
<evidence type="ECO:0000313" key="3">
    <source>
        <dbReference type="Proteomes" id="UP000199167"/>
    </source>
</evidence>
<reference evidence="2 3" key="1">
    <citation type="submission" date="2016-10" db="EMBL/GenBank/DDBJ databases">
        <authorList>
            <person name="de Groot N.N."/>
        </authorList>
    </citation>
    <scope>NUCLEOTIDE SEQUENCE [LARGE SCALE GENOMIC DNA]</scope>
    <source>
        <strain evidence="2 3">DSM 17925</strain>
    </source>
</reference>
<dbReference type="InterPro" id="IPR000873">
    <property type="entry name" value="AMP-dep_synth/lig_dom"/>
</dbReference>
<dbReference type="AlphaFoldDB" id="A0A1I0P7H9"/>
<keyword evidence="3" id="KW-1185">Reference proteome</keyword>